<evidence type="ECO:0000313" key="2">
    <source>
        <dbReference type="Proteomes" id="UP000232003"/>
    </source>
</evidence>
<organism evidence="1 2">
    <name type="scientific">Nostoc flagelliforme CCNUN1</name>
    <dbReference type="NCBI Taxonomy" id="2038116"/>
    <lineage>
        <taxon>Bacteria</taxon>
        <taxon>Bacillati</taxon>
        <taxon>Cyanobacteriota</taxon>
        <taxon>Cyanophyceae</taxon>
        <taxon>Nostocales</taxon>
        <taxon>Nostocaceae</taxon>
        <taxon>Nostoc</taxon>
    </lineage>
</organism>
<dbReference type="Proteomes" id="UP000232003">
    <property type="component" value="Chromosome"/>
</dbReference>
<keyword evidence="2" id="KW-1185">Reference proteome</keyword>
<reference evidence="1 2" key="1">
    <citation type="submission" date="2017-11" db="EMBL/GenBank/DDBJ databases">
        <title>Complete genome of a free-living desiccation-tolerant cyanobacterium and its photosynthetic adaptation to extreme terrestrial habitat.</title>
        <authorList>
            <person name="Shang J."/>
        </authorList>
    </citation>
    <scope>NUCLEOTIDE SEQUENCE [LARGE SCALE GENOMIC DNA]</scope>
    <source>
        <strain evidence="1 2">CCNUN1</strain>
    </source>
</reference>
<dbReference type="EMBL" id="CP024785">
    <property type="protein sequence ID" value="AUB36087.1"/>
    <property type="molecule type" value="Genomic_DNA"/>
</dbReference>
<accession>A0A2K8SL01</accession>
<proteinExistence type="predicted"/>
<gene>
    <name evidence="1" type="ORF">COO91_01986</name>
</gene>
<name>A0A2K8SL01_9NOSO</name>
<sequence length="48" mass="5414">MISAKAKGRQLKLFQATVGALMPEKMQIYFIQNCLILQLQPSSQTQAF</sequence>
<dbReference type="AlphaFoldDB" id="A0A2K8SL01"/>
<protein>
    <submittedName>
        <fullName evidence="1">Uncharacterized protein</fullName>
    </submittedName>
</protein>
<evidence type="ECO:0000313" key="1">
    <source>
        <dbReference type="EMBL" id="AUB36087.1"/>
    </source>
</evidence>
<dbReference type="KEGG" id="nfl:COO91_01986"/>